<dbReference type="GO" id="GO:0045277">
    <property type="term" value="C:respiratory chain complex IV"/>
    <property type="evidence" value="ECO:0007669"/>
    <property type="project" value="InterPro"/>
</dbReference>
<proteinExistence type="inferred from homology"/>
<comment type="subcellular location">
    <subcellularLocation>
        <location evidence="1">Mitochondrion</location>
    </subcellularLocation>
</comment>
<evidence type="ECO:0000313" key="8">
    <source>
        <dbReference type="RefSeq" id="XP_047739872.1"/>
    </source>
</evidence>
<dbReference type="CTD" id="32989"/>
<dbReference type="Gene3D" id="1.10.10.140">
    <property type="entry name" value="Cytochrome c oxidase, subunit VIb"/>
    <property type="match status" value="1"/>
</dbReference>
<evidence type="ECO:0000256" key="5">
    <source>
        <dbReference type="PIRSR" id="PIRSR000278-1"/>
    </source>
</evidence>
<evidence type="ECO:0000313" key="6">
    <source>
        <dbReference type="Proteomes" id="UP000694843"/>
    </source>
</evidence>
<dbReference type="GO" id="GO:0005739">
    <property type="term" value="C:mitochondrion"/>
    <property type="evidence" value="ECO:0007669"/>
    <property type="project" value="UniProtKB-SubCell"/>
</dbReference>
<dbReference type="PIRSF" id="PIRSF000278">
    <property type="entry name" value="Cyt_c_oxidase_6B"/>
    <property type="match status" value="1"/>
</dbReference>
<dbReference type="InterPro" id="IPR036549">
    <property type="entry name" value="CX6/COA6-like_sf"/>
</dbReference>
<evidence type="ECO:0000256" key="3">
    <source>
        <dbReference type="ARBA" id="ARBA00023157"/>
    </source>
</evidence>
<evidence type="ECO:0000313" key="7">
    <source>
        <dbReference type="RefSeq" id="XP_018020052.1"/>
    </source>
</evidence>
<sequence length="80" mass="9599">MSSAESQLPWTAPFDARYPNMNQTKHCYKSYIDFHRCQKLRGEDYEPCQYFKKTYTSLCPNEWVSKWDTQRAEGTYPCKI</sequence>
<gene>
    <name evidence="7 8" type="primary">LOC108676483</name>
</gene>
<dbReference type="FunFam" id="1.10.10.140:FF:000001">
    <property type="entry name" value="Cytochrome c oxidase subunit 6B1"/>
    <property type="match status" value="1"/>
</dbReference>
<dbReference type="PROSITE" id="PS51808">
    <property type="entry name" value="CHCH"/>
    <property type="match status" value="1"/>
</dbReference>
<reference evidence="7 8" key="1">
    <citation type="submission" date="2025-04" db="UniProtKB">
        <authorList>
            <consortium name="RefSeq"/>
        </authorList>
    </citation>
    <scope>IDENTIFICATION</scope>
    <source>
        <tissue evidence="7 8">Whole organism</tissue>
    </source>
</reference>
<dbReference type="RefSeq" id="XP_018020052.1">
    <property type="nucleotide sequence ID" value="XM_018164563.2"/>
</dbReference>
<dbReference type="PANTHER" id="PTHR11387">
    <property type="entry name" value="CYTOCHROME C OXIDASE SUBUNIT 6B"/>
    <property type="match status" value="1"/>
</dbReference>
<dbReference type="InterPro" id="IPR048280">
    <property type="entry name" value="COX6B-like"/>
</dbReference>
<protein>
    <recommendedName>
        <fullName evidence="4">Cytochrome c oxidase subunit</fullName>
    </recommendedName>
</protein>
<dbReference type="Pfam" id="PF02297">
    <property type="entry name" value="COX6B"/>
    <property type="match status" value="1"/>
</dbReference>
<dbReference type="GeneID" id="108676483"/>
<name>A0A8B7P212_HYAAZ</name>
<dbReference type="RefSeq" id="XP_047739872.1">
    <property type="nucleotide sequence ID" value="XM_047883916.1"/>
</dbReference>
<dbReference type="OMA" id="NEWIAKW"/>
<comment type="function">
    <text evidence="4">Component of the cytochrome c oxidase, the last enzyme in the mitochondrial electron transport chain which drives oxidative phosphorylation.</text>
</comment>
<keyword evidence="6" id="KW-1185">Reference proteome</keyword>
<dbReference type="OrthoDB" id="1107506at2759"/>
<feature type="disulfide bond" evidence="5">
    <location>
        <begin position="37"/>
        <end position="48"/>
    </location>
</feature>
<dbReference type="AlphaFoldDB" id="A0A8B7P212"/>
<dbReference type="CDD" id="cd00926">
    <property type="entry name" value="Cyt_c_Oxidase_VIb"/>
    <property type="match status" value="1"/>
</dbReference>
<evidence type="ECO:0000256" key="1">
    <source>
        <dbReference type="ARBA" id="ARBA00004173"/>
    </source>
</evidence>
<dbReference type="InterPro" id="IPR003213">
    <property type="entry name" value="Cyt_c_oxidase_su6B"/>
</dbReference>
<dbReference type="KEGG" id="hazt:108676483"/>
<dbReference type="SUPFAM" id="SSF47694">
    <property type="entry name" value="Cytochrome c oxidase subunit h"/>
    <property type="match status" value="1"/>
</dbReference>
<comment type="similarity">
    <text evidence="4">Belongs to the cytochrome c oxidase subunit 6B.</text>
</comment>
<organism evidence="6 7">
    <name type="scientific">Hyalella azteca</name>
    <name type="common">Amphipod</name>
    <dbReference type="NCBI Taxonomy" id="294128"/>
    <lineage>
        <taxon>Eukaryota</taxon>
        <taxon>Metazoa</taxon>
        <taxon>Ecdysozoa</taxon>
        <taxon>Arthropoda</taxon>
        <taxon>Crustacea</taxon>
        <taxon>Multicrustacea</taxon>
        <taxon>Malacostraca</taxon>
        <taxon>Eumalacostraca</taxon>
        <taxon>Peracarida</taxon>
        <taxon>Amphipoda</taxon>
        <taxon>Senticaudata</taxon>
        <taxon>Talitrida</taxon>
        <taxon>Talitroidea</taxon>
        <taxon>Hyalellidae</taxon>
        <taxon>Hyalella</taxon>
    </lineage>
</organism>
<dbReference type="Proteomes" id="UP000694843">
    <property type="component" value="Unplaced"/>
</dbReference>
<evidence type="ECO:0000256" key="2">
    <source>
        <dbReference type="ARBA" id="ARBA00023128"/>
    </source>
</evidence>
<keyword evidence="2 4" id="KW-0496">Mitochondrion</keyword>
<accession>A0A8B7P212</accession>
<feature type="disulfide bond" evidence="5">
    <location>
        <begin position="27"/>
        <end position="59"/>
    </location>
</feature>
<keyword evidence="3 5" id="KW-1015">Disulfide bond</keyword>
<evidence type="ECO:0000256" key="4">
    <source>
        <dbReference type="PIRNR" id="PIRNR000278"/>
    </source>
</evidence>